<dbReference type="PANTHER" id="PTHR33516:SF2">
    <property type="entry name" value="LEXA REPRESSOR-RELATED"/>
    <property type="match status" value="1"/>
</dbReference>
<dbReference type="Pfam" id="PF00717">
    <property type="entry name" value="Peptidase_S24"/>
    <property type="match status" value="1"/>
</dbReference>
<evidence type="ECO:0000313" key="2">
    <source>
        <dbReference type="EMBL" id="MBB6005481.1"/>
    </source>
</evidence>
<dbReference type="SUPFAM" id="SSF51306">
    <property type="entry name" value="LexA/Signal peptidase"/>
    <property type="match status" value="1"/>
</dbReference>
<name>A0A841F114_9BACT</name>
<dbReference type="EC" id="3.4.21.-" evidence="2"/>
<accession>A0A841F114</accession>
<dbReference type="InterPro" id="IPR050077">
    <property type="entry name" value="LexA_repressor"/>
</dbReference>
<dbReference type="InterPro" id="IPR015927">
    <property type="entry name" value="Peptidase_S24_S26A/B/C"/>
</dbReference>
<dbReference type="AlphaFoldDB" id="A0A841F114"/>
<dbReference type="Proteomes" id="UP000524404">
    <property type="component" value="Unassembled WGS sequence"/>
</dbReference>
<dbReference type="InterPro" id="IPR039418">
    <property type="entry name" value="LexA-like"/>
</dbReference>
<dbReference type="CDD" id="cd06529">
    <property type="entry name" value="S24_LexA-like"/>
    <property type="match status" value="1"/>
</dbReference>
<dbReference type="PANTHER" id="PTHR33516">
    <property type="entry name" value="LEXA REPRESSOR"/>
    <property type="match status" value="1"/>
</dbReference>
<feature type="domain" description="Peptidase S24/S26A/S26B/S26C" evidence="1">
    <location>
        <begin position="26"/>
        <end position="142"/>
    </location>
</feature>
<gene>
    <name evidence="2" type="ORF">HNP25_004155</name>
</gene>
<dbReference type="EMBL" id="JACHKT010000046">
    <property type="protein sequence ID" value="MBB6005481.1"/>
    <property type="molecule type" value="Genomic_DNA"/>
</dbReference>
<evidence type="ECO:0000313" key="3">
    <source>
        <dbReference type="Proteomes" id="UP000524404"/>
    </source>
</evidence>
<dbReference type="Gene3D" id="2.10.109.10">
    <property type="entry name" value="Umud Fragment, subunit A"/>
    <property type="match status" value="1"/>
</dbReference>
<dbReference type="RefSeq" id="WP_184137340.1">
    <property type="nucleotide sequence ID" value="NZ_JACHKT010000046.1"/>
</dbReference>
<dbReference type="InterPro" id="IPR036286">
    <property type="entry name" value="LexA/Signal_pep-like_sf"/>
</dbReference>
<keyword evidence="2" id="KW-0378">Hydrolase</keyword>
<proteinExistence type="predicted"/>
<dbReference type="GO" id="GO:0016787">
    <property type="term" value="F:hydrolase activity"/>
    <property type="evidence" value="ECO:0007669"/>
    <property type="project" value="UniProtKB-KW"/>
</dbReference>
<organism evidence="2 3">
    <name type="scientific">Arcicella rosea</name>
    <dbReference type="NCBI Taxonomy" id="502909"/>
    <lineage>
        <taxon>Bacteria</taxon>
        <taxon>Pseudomonadati</taxon>
        <taxon>Bacteroidota</taxon>
        <taxon>Cytophagia</taxon>
        <taxon>Cytophagales</taxon>
        <taxon>Flectobacillaceae</taxon>
        <taxon>Arcicella</taxon>
    </lineage>
</organism>
<protein>
    <submittedName>
        <fullName evidence="2">DNA polymerase V</fullName>
        <ecNumber evidence="2">3.4.21.-</ecNumber>
    </submittedName>
</protein>
<keyword evidence="3" id="KW-1185">Reference proteome</keyword>
<evidence type="ECO:0000259" key="1">
    <source>
        <dbReference type="Pfam" id="PF00717"/>
    </source>
</evidence>
<reference evidence="2 3" key="1">
    <citation type="submission" date="2020-08" db="EMBL/GenBank/DDBJ databases">
        <title>Functional genomics of gut bacteria from endangered species of beetles.</title>
        <authorList>
            <person name="Carlos-Shanley C."/>
        </authorList>
    </citation>
    <scope>NUCLEOTIDE SEQUENCE [LARGE SCALE GENOMIC DNA]</scope>
    <source>
        <strain evidence="2 3">S00070</strain>
    </source>
</reference>
<sequence length="149" mass="16368">MNLKAINTKGKLRIYSVSNETSLALPLVEGGISAGFPSPAADFLDSAIDLNKYLIKHPSTTFIAITDGVSMTDAGIADKDLLIVDKSLEPTDGKIAVCILNGEFVLKRLKVDKDGIWLMPANENYKPTKITEYHDFEIWGIVTFSIQKH</sequence>
<dbReference type="NCBIfam" id="NF007621">
    <property type="entry name" value="PRK10276.1"/>
    <property type="match status" value="1"/>
</dbReference>
<comment type="caution">
    <text evidence="2">The sequence shown here is derived from an EMBL/GenBank/DDBJ whole genome shotgun (WGS) entry which is preliminary data.</text>
</comment>